<dbReference type="SUPFAM" id="SSF49562">
    <property type="entry name" value="C2 domain (Calcium/lipid-binding domain, CaLB)"/>
    <property type="match status" value="2"/>
</dbReference>
<evidence type="ECO:0000256" key="7">
    <source>
        <dbReference type="ARBA" id="ARBA00022837"/>
    </source>
</evidence>
<dbReference type="PROSITE" id="PS51847">
    <property type="entry name" value="SMP"/>
    <property type="match status" value="1"/>
</dbReference>
<evidence type="ECO:0000259" key="13">
    <source>
        <dbReference type="PROSITE" id="PS51847"/>
    </source>
</evidence>
<evidence type="ECO:0000256" key="8">
    <source>
        <dbReference type="ARBA" id="ARBA00022989"/>
    </source>
</evidence>
<feature type="domain" description="C2" evidence="12">
    <location>
        <begin position="360"/>
        <end position="478"/>
    </location>
</feature>
<dbReference type="InterPro" id="IPR031468">
    <property type="entry name" value="SMP_LBD"/>
</dbReference>
<dbReference type="SMART" id="SM00239">
    <property type="entry name" value="C2"/>
    <property type="match status" value="2"/>
</dbReference>
<keyword evidence="5" id="KW-0479">Metal-binding</keyword>
<reference evidence="14" key="1">
    <citation type="submission" date="2023-12" db="EMBL/GenBank/DDBJ databases">
        <title>Genome assembly of Anisodus tanguticus.</title>
        <authorList>
            <person name="Wang Y.-J."/>
        </authorList>
    </citation>
    <scope>NUCLEOTIDE SEQUENCE</scope>
    <source>
        <strain evidence="14">KB-2021</strain>
        <tissue evidence="14">Leaf</tissue>
    </source>
</reference>
<comment type="similarity">
    <text evidence="2">Belongs to the synaptotagmin family.</text>
</comment>
<keyword evidence="4" id="KW-0812">Transmembrane</keyword>
<feature type="domain" description="SMP-LTD" evidence="13">
    <location>
        <begin position="35"/>
        <end position="219"/>
    </location>
</feature>
<evidence type="ECO:0000256" key="1">
    <source>
        <dbReference type="ARBA" id="ARBA00004167"/>
    </source>
</evidence>
<sequence>MGFFLGFFLGAALGVGLIVCFARFQNNRSKSRIDLAKAITAFARMTVQDSRKLLPPEAASELIRTSVEPILEQYRPSILAALKFSKLTLGTVAPSFTGVSILDSDPGEIVMELEMQWDGNPNIVLDIKTLVGVGLPIQVKNIGFTGVFRLIFKPLVAELPCFGAVCYSLRHKKNLDFTLKVVGGDISAIPGVSDAIEGTIRDAIEDSITWPVRNIVPILPGDYSDLELKPVGVLQVKLIEAKELTNKDLIGKSDPYVELFIRPLRDRTKTSKVIDNCLNPIWNENFEFIVEDISTQHLTIKVYDDEGIQDAEFIGCARIDLKDLEPGKVKDVWLKLLKDLEIQRDTKNRGQVHLELLFCPFGMDSVFMKGFKPDYALTTLEKALRPESANFSQAISEKKGDILFRGVLSVTIISREDVLNNTLNPVWNQTFDFVVEDGLHDLLILEVWDHDTFGKDKIGRCIMTLTRVILEGEFKDTFTLDGAKSGRLTFHLKWTPQPIIRD</sequence>
<dbReference type="Pfam" id="PF00168">
    <property type="entry name" value="C2"/>
    <property type="match status" value="2"/>
</dbReference>
<evidence type="ECO:0000256" key="5">
    <source>
        <dbReference type="ARBA" id="ARBA00022723"/>
    </source>
</evidence>
<dbReference type="GO" id="GO:0006869">
    <property type="term" value="P:lipid transport"/>
    <property type="evidence" value="ECO:0007669"/>
    <property type="project" value="UniProtKB-KW"/>
</dbReference>
<dbReference type="PROSITE" id="PS50004">
    <property type="entry name" value="C2"/>
    <property type="match status" value="2"/>
</dbReference>
<evidence type="ECO:0000256" key="4">
    <source>
        <dbReference type="ARBA" id="ARBA00022692"/>
    </source>
</evidence>
<comment type="subcellular location">
    <subcellularLocation>
        <location evidence="1">Membrane</location>
        <topology evidence="1">Single-pass membrane protein</topology>
    </subcellularLocation>
</comment>
<dbReference type="AlphaFoldDB" id="A0AAE1RDK9"/>
<keyword evidence="3" id="KW-0813">Transport</keyword>
<evidence type="ECO:0000259" key="12">
    <source>
        <dbReference type="PROSITE" id="PS50004"/>
    </source>
</evidence>
<evidence type="ECO:0000256" key="10">
    <source>
        <dbReference type="ARBA" id="ARBA00023121"/>
    </source>
</evidence>
<evidence type="ECO:0000256" key="9">
    <source>
        <dbReference type="ARBA" id="ARBA00023055"/>
    </source>
</evidence>
<keyword evidence="8" id="KW-1133">Transmembrane helix</keyword>
<protein>
    <submittedName>
        <fullName evidence="14">Uncharacterized protein</fullName>
    </submittedName>
</protein>
<dbReference type="FunFam" id="2.60.40.150:FF:000135">
    <property type="entry name" value="Plant synaptotagmin"/>
    <property type="match status" value="1"/>
</dbReference>
<dbReference type="PANTHER" id="PTHR10774:SF178">
    <property type="entry name" value="SYNAPTOTAGMIN-4"/>
    <property type="match status" value="1"/>
</dbReference>
<dbReference type="InterPro" id="IPR045050">
    <property type="entry name" value="Synaptotagmin_plant"/>
</dbReference>
<keyword evidence="9" id="KW-0445">Lipid transport</keyword>
<proteinExistence type="inferred from homology"/>
<dbReference type="GO" id="GO:0008289">
    <property type="term" value="F:lipid binding"/>
    <property type="evidence" value="ECO:0007669"/>
    <property type="project" value="UniProtKB-KW"/>
</dbReference>
<organism evidence="14 15">
    <name type="scientific">Anisodus tanguticus</name>
    <dbReference type="NCBI Taxonomy" id="243964"/>
    <lineage>
        <taxon>Eukaryota</taxon>
        <taxon>Viridiplantae</taxon>
        <taxon>Streptophyta</taxon>
        <taxon>Embryophyta</taxon>
        <taxon>Tracheophyta</taxon>
        <taxon>Spermatophyta</taxon>
        <taxon>Magnoliopsida</taxon>
        <taxon>eudicotyledons</taxon>
        <taxon>Gunneridae</taxon>
        <taxon>Pentapetalae</taxon>
        <taxon>asterids</taxon>
        <taxon>lamiids</taxon>
        <taxon>Solanales</taxon>
        <taxon>Solanaceae</taxon>
        <taxon>Solanoideae</taxon>
        <taxon>Hyoscyameae</taxon>
        <taxon>Anisodus</taxon>
    </lineage>
</organism>
<dbReference type="InterPro" id="IPR035892">
    <property type="entry name" value="C2_domain_sf"/>
</dbReference>
<keyword evidence="15" id="KW-1185">Reference proteome</keyword>
<dbReference type="PANTHER" id="PTHR10774">
    <property type="entry name" value="EXTENDED SYNAPTOTAGMIN-RELATED"/>
    <property type="match status" value="1"/>
</dbReference>
<evidence type="ECO:0000313" key="15">
    <source>
        <dbReference type="Proteomes" id="UP001291623"/>
    </source>
</evidence>
<keyword evidence="6" id="KW-0677">Repeat</keyword>
<evidence type="ECO:0000313" key="14">
    <source>
        <dbReference type="EMBL" id="KAK4349176.1"/>
    </source>
</evidence>
<dbReference type="InterPro" id="IPR039010">
    <property type="entry name" value="Synaptotagmin_SMP"/>
</dbReference>
<dbReference type="PRINTS" id="PR00360">
    <property type="entry name" value="C2DOMAIN"/>
</dbReference>
<dbReference type="EMBL" id="JAVYJV010000017">
    <property type="protein sequence ID" value="KAK4349176.1"/>
    <property type="molecule type" value="Genomic_DNA"/>
</dbReference>
<keyword evidence="10" id="KW-0446">Lipid-binding</keyword>
<evidence type="ECO:0000256" key="6">
    <source>
        <dbReference type="ARBA" id="ARBA00022737"/>
    </source>
</evidence>
<evidence type="ECO:0000256" key="3">
    <source>
        <dbReference type="ARBA" id="ARBA00022448"/>
    </source>
</evidence>
<name>A0AAE1RDK9_9SOLA</name>
<keyword evidence="7" id="KW-0106">Calcium</keyword>
<dbReference type="CDD" id="cd21677">
    <property type="entry name" value="SMP_SYT"/>
    <property type="match status" value="1"/>
</dbReference>
<evidence type="ECO:0000256" key="11">
    <source>
        <dbReference type="ARBA" id="ARBA00023136"/>
    </source>
</evidence>
<dbReference type="GO" id="GO:0046872">
    <property type="term" value="F:metal ion binding"/>
    <property type="evidence" value="ECO:0007669"/>
    <property type="project" value="UniProtKB-KW"/>
</dbReference>
<feature type="domain" description="C2" evidence="12">
    <location>
        <begin position="213"/>
        <end position="334"/>
    </location>
</feature>
<dbReference type="Pfam" id="PF17047">
    <property type="entry name" value="SMP_LBD"/>
    <property type="match status" value="1"/>
</dbReference>
<dbReference type="CDD" id="cd00030">
    <property type="entry name" value="C2"/>
    <property type="match status" value="1"/>
</dbReference>
<evidence type="ECO:0000256" key="2">
    <source>
        <dbReference type="ARBA" id="ARBA00006996"/>
    </source>
</evidence>
<keyword evidence="11" id="KW-0472">Membrane</keyword>
<dbReference type="InterPro" id="IPR000008">
    <property type="entry name" value="C2_dom"/>
</dbReference>
<gene>
    <name evidence="14" type="ORF">RND71_031931</name>
</gene>
<dbReference type="GO" id="GO:0016020">
    <property type="term" value="C:membrane"/>
    <property type="evidence" value="ECO:0007669"/>
    <property type="project" value="UniProtKB-SubCell"/>
</dbReference>
<dbReference type="Gene3D" id="2.60.40.150">
    <property type="entry name" value="C2 domain"/>
    <property type="match status" value="2"/>
</dbReference>
<accession>A0AAE1RDK9</accession>
<comment type="caution">
    <text evidence="14">The sequence shown here is derived from an EMBL/GenBank/DDBJ whole genome shotgun (WGS) entry which is preliminary data.</text>
</comment>
<dbReference type="Proteomes" id="UP001291623">
    <property type="component" value="Unassembled WGS sequence"/>
</dbReference>
<dbReference type="GO" id="GO:0005783">
    <property type="term" value="C:endoplasmic reticulum"/>
    <property type="evidence" value="ECO:0007669"/>
    <property type="project" value="TreeGrafter"/>
</dbReference>